<dbReference type="SUPFAM" id="SSF54695">
    <property type="entry name" value="POZ domain"/>
    <property type="match status" value="2"/>
</dbReference>
<dbReference type="PROSITE" id="PS51419">
    <property type="entry name" value="RAB"/>
    <property type="match status" value="1"/>
</dbReference>
<dbReference type="SMART" id="SM00175">
    <property type="entry name" value="RAB"/>
    <property type="match status" value="1"/>
</dbReference>
<dbReference type="Pfam" id="PF00071">
    <property type="entry name" value="Ras"/>
    <property type="match status" value="1"/>
</dbReference>
<dbReference type="InterPro" id="IPR001806">
    <property type="entry name" value="Small_GTPase"/>
</dbReference>
<evidence type="ECO:0000313" key="4">
    <source>
        <dbReference type="Proteomes" id="UP001642483"/>
    </source>
</evidence>
<dbReference type="SMART" id="SM00225">
    <property type="entry name" value="BTB"/>
    <property type="match status" value="2"/>
</dbReference>
<dbReference type="SMART" id="SM00174">
    <property type="entry name" value="RHO"/>
    <property type="match status" value="1"/>
</dbReference>
<dbReference type="Gene3D" id="3.30.710.10">
    <property type="entry name" value="Potassium Channel Kv1.1, Chain A"/>
    <property type="match status" value="2"/>
</dbReference>
<feature type="domain" description="BTB" evidence="2">
    <location>
        <begin position="203"/>
        <end position="324"/>
    </location>
</feature>
<feature type="domain" description="BTB" evidence="2">
    <location>
        <begin position="391"/>
        <end position="458"/>
    </location>
</feature>
<dbReference type="Proteomes" id="UP001642483">
    <property type="component" value="Unassembled WGS sequence"/>
</dbReference>
<dbReference type="Pfam" id="PF00651">
    <property type="entry name" value="BTB"/>
    <property type="match status" value="2"/>
</dbReference>
<gene>
    <name evidence="3" type="ORF">CVLEPA_LOCUS30091</name>
</gene>
<dbReference type="InterPro" id="IPR000210">
    <property type="entry name" value="BTB/POZ_dom"/>
</dbReference>
<protein>
    <recommendedName>
        <fullName evidence="2">BTB domain-containing protein</fullName>
    </recommendedName>
</protein>
<sequence>MEVLKNSRCIIDGTAVSLRLWDTFGDHHKNRKFAYGKTDVVVICFSVCDKNSLQQVVKFWRPEVQSHCKNIPVILVSCKVDLRYTDLGKLSRPRGYLSRPIKENDIIFPDQCRAVAEELNCPYYETSVLAGYGVNEVFQNACRAALLHRKSLYFWASSLKHISKPKLQVPLKPPQPPPPVLDFRGTFPLLHNLIAIRQHNKLSDVVIKCEEKRFLAHKVILAAASKVFYALFCAEMDHKAAKKCNMQSIPFMEHQQSTSENVVSALATVNDNEVNRSTGLAAVLKIMTSCGKSDVGVEYSFKISALVFQIFIDFCYTGTIDLKTYGFNNTIPISILTQLVVVSRLFVVPQLMSLLSFFRNDEAPDLSEIQQQFLLKRSDSFKKFLANGEFVDVGFEIGDEIMCAHKLLLASGCDMMKAMFVGSFIESERKEVKFPGTTVSSLKTVFEYIYCNQACILEDYHDVGDLISLANRLCLPNLVSCIEHEVARIFSLREAKYIRSEELRIIAALCEDCIAMLLMSQMHNASRLTEWCLHFLSVHYNEACRFASKHIKNLPSQLRHHLEKRRWPPVWYIKQKDFYDKACEQRKKLDCLKKAR</sequence>
<reference evidence="3 4" key="1">
    <citation type="submission" date="2024-02" db="EMBL/GenBank/DDBJ databases">
        <authorList>
            <person name="Daric V."/>
            <person name="Darras S."/>
        </authorList>
    </citation>
    <scope>NUCLEOTIDE SEQUENCE [LARGE SCALE GENOMIC DNA]</scope>
</reference>
<dbReference type="CDD" id="cd18499">
    <property type="entry name" value="BACK_RHOBTB"/>
    <property type="match status" value="1"/>
</dbReference>
<dbReference type="PROSITE" id="PS50097">
    <property type="entry name" value="BTB"/>
    <property type="match status" value="2"/>
</dbReference>
<dbReference type="Gene3D" id="3.40.50.300">
    <property type="entry name" value="P-loop containing nucleotide triphosphate hydrolases"/>
    <property type="match status" value="1"/>
</dbReference>
<accession>A0ABP0H041</accession>
<evidence type="ECO:0000256" key="1">
    <source>
        <dbReference type="ARBA" id="ARBA00022741"/>
    </source>
</evidence>
<dbReference type="PROSITE" id="PS51420">
    <property type="entry name" value="RHO"/>
    <property type="match status" value="1"/>
</dbReference>
<dbReference type="InterPro" id="IPR011333">
    <property type="entry name" value="SKP1/BTB/POZ_sf"/>
</dbReference>
<organism evidence="3 4">
    <name type="scientific">Clavelina lepadiformis</name>
    <name type="common">Light-bulb sea squirt</name>
    <name type="synonym">Ascidia lepadiformis</name>
    <dbReference type="NCBI Taxonomy" id="159417"/>
    <lineage>
        <taxon>Eukaryota</taxon>
        <taxon>Metazoa</taxon>
        <taxon>Chordata</taxon>
        <taxon>Tunicata</taxon>
        <taxon>Ascidiacea</taxon>
        <taxon>Aplousobranchia</taxon>
        <taxon>Clavelinidae</taxon>
        <taxon>Clavelina</taxon>
    </lineage>
</organism>
<dbReference type="SUPFAM" id="SSF52540">
    <property type="entry name" value="P-loop containing nucleoside triphosphate hydrolases"/>
    <property type="match status" value="1"/>
</dbReference>
<dbReference type="PANTHER" id="PTHR24413">
    <property type="entry name" value="SPECKLE-TYPE POZ PROTEIN"/>
    <property type="match status" value="1"/>
</dbReference>
<keyword evidence="1" id="KW-0547">Nucleotide-binding</keyword>
<name>A0ABP0H041_CLALP</name>
<dbReference type="PROSITE" id="PS51421">
    <property type="entry name" value="RAS"/>
    <property type="match status" value="1"/>
</dbReference>
<comment type="caution">
    <text evidence="3">The sequence shown here is derived from an EMBL/GenBank/DDBJ whole genome shotgun (WGS) entry which is preliminary data.</text>
</comment>
<dbReference type="EMBL" id="CAWYQH010000163">
    <property type="protein sequence ID" value="CAK8696768.1"/>
    <property type="molecule type" value="Genomic_DNA"/>
</dbReference>
<dbReference type="PRINTS" id="PR00449">
    <property type="entry name" value="RASTRNSFRMNG"/>
</dbReference>
<keyword evidence="4" id="KW-1185">Reference proteome</keyword>
<proteinExistence type="predicted"/>
<evidence type="ECO:0000313" key="3">
    <source>
        <dbReference type="EMBL" id="CAK8696768.1"/>
    </source>
</evidence>
<evidence type="ECO:0000259" key="2">
    <source>
        <dbReference type="PROSITE" id="PS50097"/>
    </source>
</evidence>
<dbReference type="InterPro" id="IPR027417">
    <property type="entry name" value="P-loop_NTPase"/>
</dbReference>